<dbReference type="OrthoDB" id="9797931at2"/>
<comment type="cofactor">
    <cofactor evidence="1 5">
        <name>Zn(2+)</name>
        <dbReference type="ChEBI" id="CHEBI:29105"/>
    </cofactor>
</comment>
<dbReference type="Gene3D" id="3.40.50.720">
    <property type="entry name" value="NAD(P)-binding Rossmann-like Domain"/>
    <property type="match status" value="1"/>
</dbReference>
<evidence type="ECO:0000313" key="9">
    <source>
        <dbReference type="Proteomes" id="UP000309128"/>
    </source>
</evidence>
<evidence type="ECO:0000256" key="2">
    <source>
        <dbReference type="ARBA" id="ARBA00022723"/>
    </source>
</evidence>
<evidence type="ECO:0000256" key="1">
    <source>
        <dbReference type="ARBA" id="ARBA00001947"/>
    </source>
</evidence>
<reference evidence="8 9" key="1">
    <citation type="submission" date="2019-05" db="EMBL/GenBank/DDBJ databases">
        <title>Draft genome sequence of Nonomuraea turkmeniaca DSM 43926.</title>
        <authorList>
            <person name="Saricaoglu S."/>
            <person name="Isik K."/>
        </authorList>
    </citation>
    <scope>NUCLEOTIDE SEQUENCE [LARGE SCALE GENOMIC DNA]</scope>
    <source>
        <strain evidence="8 9">DSM 43926</strain>
    </source>
</reference>
<evidence type="ECO:0000256" key="3">
    <source>
        <dbReference type="ARBA" id="ARBA00022833"/>
    </source>
</evidence>
<dbReference type="InterPro" id="IPR013154">
    <property type="entry name" value="ADH-like_N"/>
</dbReference>
<dbReference type="InterPro" id="IPR036291">
    <property type="entry name" value="NAD(P)-bd_dom_sf"/>
</dbReference>
<dbReference type="SUPFAM" id="SSF50129">
    <property type="entry name" value="GroES-like"/>
    <property type="match status" value="1"/>
</dbReference>
<dbReference type="InterPro" id="IPR002328">
    <property type="entry name" value="ADH_Zn_CS"/>
</dbReference>
<proteinExistence type="inferred from homology"/>
<accession>A0A5S4FSX5</accession>
<dbReference type="InterPro" id="IPR013149">
    <property type="entry name" value="ADH-like_C"/>
</dbReference>
<dbReference type="Pfam" id="PF08240">
    <property type="entry name" value="ADH_N"/>
    <property type="match status" value="1"/>
</dbReference>
<keyword evidence="4" id="KW-0560">Oxidoreductase</keyword>
<evidence type="ECO:0000259" key="7">
    <source>
        <dbReference type="Pfam" id="PF08240"/>
    </source>
</evidence>
<keyword evidence="2 5" id="KW-0479">Metal-binding</keyword>
<dbReference type="GO" id="GO:0016491">
    <property type="term" value="F:oxidoreductase activity"/>
    <property type="evidence" value="ECO:0007669"/>
    <property type="project" value="UniProtKB-KW"/>
</dbReference>
<keyword evidence="3 5" id="KW-0862">Zinc</keyword>
<dbReference type="EMBL" id="VCKY01000015">
    <property type="protein sequence ID" value="TMR23856.1"/>
    <property type="molecule type" value="Genomic_DNA"/>
</dbReference>
<dbReference type="PANTHER" id="PTHR43401:SF2">
    <property type="entry name" value="L-THREONINE 3-DEHYDROGENASE"/>
    <property type="match status" value="1"/>
</dbReference>
<dbReference type="InterPro" id="IPR011032">
    <property type="entry name" value="GroES-like_sf"/>
</dbReference>
<dbReference type="PANTHER" id="PTHR43401">
    <property type="entry name" value="L-THREONINE 3-DEHYDROGENASE"/>
    <property type="match status" value="1"/>
</dbReference>
<dbReference type="AlphaFoldDB" id="A0A5S4FSX5"/>
<evidence type="ECO:0000259" key="6">
    <source>
        <dbReference type="Pfam" id="PF00107"/>
    </source>
</evidence>
<evidence type="ECO:0000313" key="8">
    <source>
        <dbReference type="EMBL" id="TMR23856.1"/>
    </source>
</evidence>
<organism evidence="8 9">
    <name type="scientific">Nonomuraea turkmeniaca</name>
    <dbReference type="NCBI Taxonomy" id="103838"/>
    <lineage>
        <taxon>Bacteria</taxon>
        <taxon>Bacillati</taxon>
        <taxon>Actinomycetota</taxon>
        <taxon>Actinomycetes</taxon>
        <taxon>Streptosporangiales</taxon>
        <taxon>Streptosporangiaceae</taxon>
        <taxon>Nonomuraea</taxon>
    </lineage>
</organism>
<gene>
    <name evidence="8" type="ORF">ETD86_06800</name>
</gene>
<dbReference type="Pfam" id="PF00107">
    <property type="entry name" value="ADH_zinc_N"/>
    <property type="match status" value="1"/>
</dbReference>
<dbReference type="RefSeq" id="WP_138665237.1">
    <property type="nucleotide sequence ID" value="NZ_VCKY01000015.1"/>
</dbReference>
<name>A0A5S4FSX5_9ACTN</name>
<dbReference type="PROSITE" id="PS00059">
    <property type="entry name" value="ADH_ZINC"/>
    <property type="match status" value="1"/>
</dbReference>
<dbReference type="InterPro" id="IPR050129">
    <property type="entry name" value="Zn_alcohol_dh"/>
</dbReference>
<feature type="domain" description="Alcohol dehydrogenase-like N-terminal" evidence="7">
    <location>
        <begin position="24"/>
        <end position="140"/>
    </location>
</feature>
<dbReference type="Proteomes" id="UP000309128">
    <property type="component" value="Unassembled WGS sequence"/>
</dbReference>
<dbReference type="Gene3D" id="3.90.180.10">
    <property type="entry name" value="Medium-chain alcohol dehydrogenases, catalytic domain"/>
    <property type="match status" value="1"/>
</dbReference>
<comment type="similarity">
    <text evidence="5">Belongs to the zinc-containing alcohol dehydrogenase family.</text>
</comment>
<keyword evidence="9" id="KW-1185">Reference proteome</keyword>
<dbReference type="SUPFAM" id="SSF51735">
    <property type="entry name" value="NAD(P)-binding Rossmann-fold domains"/>
    <property type="match status" value="1"/>
</dbReference>
<feature type="domain" description="Alcohol dehydrogenase-like C-terminal" evidence="6">
    <location>
        <begin position="179"/>
        <end position="295"/>
    </location>
</feature>
<sequence>MRAFVITGPGRAEVQEVEPPAAMPGEVVVEVERAGVCGTDTEFYSGAMAYLRTGEARYPVRIGHEWAGTVREIGDGVDPAWVGRRVTGDTMLGCGHCARCVAGRQHLCADRYEIGVRNGRPGALAERLPVPVRALQPLPDPVDAVLGALVEPGGNALRAVRAAAVAPGERLLVIGPGTIGLLAAMIAAAQGAEVHLLGVTEHSLAFARSLGFTRTWTTPPFDPVQGPRFDAAIDASTGAGSPALALEAVEPGRNVVFIGLSAEPSLADTRRLVLKDVTAVGVLSASGGLAGAIDLYASGQVDPRPLVAATVPLDEAAAVVSGKRRPGWGDAPKILIDPRLT</sequence>
<dbReference type="GO" id="GO:0008270">
    <property type="term" value="F:zinc ion binding"/>
    <property type="evidence" value="ECO:0007669"/>
    <property type="project" value="InterPro"/>
</dbReference>
<evidence type="ECO:0000256" key="4">
    <source>
        <dbReference type="ARBA" id="ARBA00023002"/>
    </source>
</evidence>
<comment type="caution">
    <text evidence="8">The sequence shown here is derived from an EMBL/GenBank/DDBJ whole genome shotgun (WGS) entry which is preliminary data.</text>
</comment>
<evidence type="ECO:0000256" key="5">
    <source>
        <dbReference type="RuleBase" id="RU361277"/>
    </source>
</evidence>
<protein>
    <submittedName>
        <fullName evidence="8">Zinc-binding dehydrogenase</fullName>
    </submittedName>
</protein>